<evidence type="ECO:0000313" key="2">
    <source>
        <dbReference type="Proteomes" id="UP000027586"/>
    </source>
</evidence>
<dbReference type="AlphaFoldDB" id="A0A068S293"/>
<sequence length="282" mass="32472">MTNIRWFYIKSATFGQVVSVDSNANENDTLRSQVYVRPPEKTDDELWCWEGRYLVNKSSRLVLDIRKGKLRLIEDTDICVYSKKPADEASNQLWDFQNVTDDGEVVRIFSYSNNDWVLDIQFNGRGLRKLVLAPRQPFDDESQRWVFVPTAVDGNNDDAALSGDMPSFEVAPIRVDAYKASHQLVFLEGNPHLSDKRIAMAAAYHVWKAWRQENALQKYNHDDNRDKSSSKAVQTHLQEMAKAEASRIFDESDQLNNHKETAISLAERLVINLYLLSPQQFI</sequence>
<dbReference type="VEuPathDB" id="FungiDB:LCOR_06511.1"/>
<dbReference type="SUPFAM" id="SSF50370">
    <property type="entry name" value="Ricin B-like lectins"/>
    <property type="match status" value="1"/>
</dbReference>
<organism evidence="1 2">
    <name type="scientific">Lichtheimia corymbifera JMRC:FSU:9682</name>
    <dbReference type="NCBI Taxonomy" id="1263082"/>
    <lineage>
        <taxon>Eukaryota</taxon>
        <taxon>Fungi</taxon>
        <taxon>Fungi incertae sedis</taxon>
        <taxon>Mucoromycota</taxon>
        <taxon>Mucoromycotina</taxon>
        <taxon>Mucoromycetes</taxon>
        <taxon>Mucorales</taxon>
        <taxon>Lichtheimiaceae</taxon>
        <taxon>Lichtheimia</taxon>
    </lineage>
</organism>
<gene>
    <name evidence="1" type="ORF">LCOR_06511.1</name>
</gene>
<keyword evidence="2" id="KW-1185">Reference proteome</keyword>
<comment type="caution">
    <text evidence="1">The sequence shown here is derived from an EMBL/GenBank/DDBJ whole genome shotgun (WGS) entry which is preliminary data.</text>
</comment>
<reference evidence="1" key="1">
    <citation type="submission" date="2013-08" db="EMBL/GenBank/DDBJ databases">
        <title>Gene expansion shapes genome architecture in the human pathogen Lichtheimia corymbifera: an evolutionary genomics analysis in the ancient terrestrial Mucorales (Mucoromycotina).</title>
        <authorList>
            <person name="Schwartze V.U."/>
            <person name="Winter S."/>
            <person name="Shelest E."/>
            <person name="Marcet-Houben M."/>
            <person name="Horn F."/>
            <person name="Wehner S."/>
            <person name="Hoffmann K."/>
            <person name="Riege K."/>
            <person name="Sammeth M."/>
            <person name="Nowrousian M."/>
            <person name="Valiante V."/>
            <person name="Linde J."/>
            <person name="Jacobsen I.D."/>
            <person name="Marz M."/>
            <person name="Brakhage A.A."/>
            <person name="Gabaldon T."/>
            <person name="Bocker S."/>
            <person name="Voigt K."/>
        </authorList>
    </citation>
    <scope>NUCLEOTIDE SEQUENCE [LARGE SCALE GENOMIC DNA]</scope>
    <source>
        <strain evidence="1">FSU 9682</strain>
    </source>
</reference>
<dbReference type="InterPro" id="IPR035992">
    <property type="entry name" value="Ricin_B-like_lectins"/>
</dbReference>
<dbReference type="Proteomes" id="UP000027586">
    <property type="component" value="Unassembled WGS sequence"/>
</dbReference>
<dbReference type="OrthoDB" id="2345540at2759"/>
<evidence type="ECO:0000313" key="1">
    <source>
        <dbReference type="EMBL" id="CDH55366.1"/>
    </source>
</evidence>
<protein>
    <recommendedName>
        <fullName evidence="3">Ricin B lectin domain-containing protein</fullName>
    </recommendedName>
</protein>
<dbReference type="Gene3D" id="2.80.10.50">
    <property type="match status" value="1"/>
</dbReference>
<dbReference type="STRING" id="1263082.A0A068S293"/>
<dbReference type="EMBL" id="CBTN010000029">
    <property type="protein sequence ID" value="CDH55366.1"/>
    <property type="molecule type" value="Genomic_DNA"/>
</dbReference>
<name>A0A068S293_9FUNG</name>
<proteinExistence type="predicted"/>
<evidence type="ECO:0008006" key="3">
    <source>
        <dbReference type="Google" id="ProtNLM"/>
    </source>
</evidence>
<accession>A0A068S293</accession>